<accession>A0ABD3I1C3</accession>
<dbReference type="Proteomes" id="UP001633002">
    <property type="component" value="Unassembled WGS sequence"/>
</dbReference>
<name>A0ABD3I1C3_9MARC</name>
<evidence type="ECO:0000313" key="2">
    <source>
        <dbReference type="Proteomes" id="UP001633002"/>
    </source>
</evidence>
<dbReference type="EMBL" id="JBJQOH010000002">
    <property type="protein sequence ID" value="KAL3697036.1"/>
    <property type="molecule type" value="Genomic_DNA"/>
</dbReference>
<organism evidence="1 2">
    <name type="scientific">Riccia sorocarpa</name>
    <dbReference type="NCBI Taxonomy" id="122646"/>
    <lineage>
        <taxon>Eukaryota</taxon>
        <taxon>Viridiplantae</taxon>
        <taxon>Streptophyta</taxon>
        <taxon>Embryophyta</taxon>
        <taxon>Marchantiophyta</taxon>
        <taxon>Marchantiopsida</taxon>
        <taxon>Marchantiidae</taxon>
        <taxon>Marchantiales</taxon>
        <taxon>Ricciaceae</taxon>
        <taxon>Riccia</taxon>
    </lineage>
</organism>
<protein>
    <submittedName>
        <fullName evidence="1">Uncharacterized protein</fullName>
    </submittedName>
</protein>
<sequence length="66" mass="7229">MAERYDSSPFHTDDEVHPFSDLVVRAQAAINKTNGGSFCDTVSNSLTLTRGLCSMEDFSIVQVSVM</sequence>
<evidence type="ECO:0000313" key="1">
    <source>
        <dbReference type="EMBL" id="KAL3697036.1"/>
    </source>
</evidence>
<keyword evidence="2" id="KW-1185">Reference proteome</keyword>
<comment type="caution">
    <text evidence="1">The sequence shown here is derived from an EMBL/GenBank/DDBJ whole genome shotgun (WGS) entry which is preliminary data.</text>
</comment>
<reference evidence="1 2" key="1">
    <citation type="submission" date="2024-09" db="EMBL/GenBank/DDBJ databases">
        <title>Chromosome-scale assembly of Riccia sorocarpa.</title>
        <authorList>
            <person name="Paukszto L."/>
        </authorList>
    </citation>
    <scope>NUCLEOTIDE SEQUENCE [LARGE SCALE GENOMIC DNA]</scope>
    <source>
        <strain evidence="1">LP-2024</strain>
        <tissue evidence="1">Aerial parts of the thallus</tissue>
    </source>
</reference>
<proteinExistence type="predicted"/>
<dbReference type="AlphaFoldDB" id="A0ABD3I1C3"/>
<gene>
    <name evidence="1" type="ORF">R1sor_011112</name>
</gene>